<dbReference type="Gene3D" id="6.10.250.2940">
    <property type="match status" value="1"/>
</dbReference>
<evidence type="ECO:0000256" key="4">
    <source>
        <dbReference type="ARBA" id="ARBA00022478"/>
    </source>
</evidence>
<dbReference type="FunFam" id="2.40.40.20:FF:000019">
    <property type="entry name" value="DNA-directed RNA polymerase II subunit RPB1"/>
    <property type="match status" value="1"/>
</dbReference>
<dbReference type="PANTHER" id="PTHR48446">
    <property type="entry name" value="DNA-DIRECTED RNA POLYMERASE SUBUNIT BETA' N-TERMINAL SECTION"/>
    <property type="match status" value="1"/>
</dbReference>
<name>A0A9N9SGL2_PHACE</name>
<evidence type="ECO:0000313" key="16">
    <source>
        <dbReference type="EMBL" id="CAG9816329.1"/>
    </source>
</evidence>
<dbReference type="EMBL" id="OU896719">
    <property type="protein sequence ID" value="CAG9816329.1"/>
    <property type="molecule type" value="Genomic_DNA"/>
</dbReference>
<evidence type="ECO:0000256" key="1">
    <source>
        <dbReference type="ARBA" id="ARBA00004123"/>
    </source>
</evidence>
<dbReference type="NCBIfam" id="NF006336">
    <property type="entry name" value="PRK08566.1"/>
    <property type="match status" value="1"/>
</dbReference>
<dbReference type="InterPro" id="IPR038120">
    <property type="entry name" value="Rpb1_funnel_sf"/>
</dbReference>
<dbReference type="FunFam" id="3.30.1490.180:FF:000002">
    <property type="entry name" value="DNA-directed RNA polymerase subunit"/>
    <property type="match status" value="1"/>
</dbReference>
<dbReference type="Gene3D" id="1.10.132.30">
    <property type="match status" value="1"/>
</dbReference>
<evidence type="ECO:0000256" key="12">
    <source>
        <dbReference type="ARBA" id="ARBA00048552"/>
    </source>
</evidence>
<evidence type="ECO:0000259" key="15">
    <source>
        <dbReference type="SMART" id="SM00663"/>
    </source>
</evidence>
<dbReference type="Gene3D" id="3.30.1490.180">
    <property type="entry name" value="RNA polymerase ii"/>
    <property type="match status" value="1"/>
</dbReference>
<evidence type="ECO:0000256" key="2">
    <source>
        <dbReference type="ARBA" id="ARBA00006460"/>
    </source>
</evidence>
<dbReference type="Pfam" id="PF04998">
    <property type="entry name" value="RNA_pol_Rpb1_5"/>
    <property type="match status" value="1"/>
</dbReference>
<evidence type="ECO:0000256" key="3">
    <source>
        <dbReference type="ARBA" id="ARBA00011206"/>
    </source>
</evidence>
<dbReference type="GO" id="GO:0000428">
    <property type="term" value="C:DNA-directed RNA polymerase complex"/>
    <property type="evidence" value="ECO:0007669"/>
    <property type="project" value="UniProtKB-KW"/>
</dbReference>
<keyword evidence="5 14" id="KW-0808">Transferase</keyword>
<evidence type="ECO:0000313" key="17">
    <source>
        <dbReference type="Proteomes" id="UP001153737"/>
    </source>
</evidence>
<dbReference type="InterPro" id="IPR007080">
    <property type="entry name" value="RNA_pol_Rpb1_1"/>
</dbReference>
<comment type="catalytic activity">
    <reaction evidence="12 14">
        <text>RNA(n) + a ribonucleoside 5'-triphosphate = RNA(n+1) + diphosphate</text>
        <dbReference type="Rhea" id="RHEA:21248"/>
        <dbReference type="Rhea" id="RHEA-COMP:14527"/>
        <dbReference type="Rhea" id="RHEA-COMP:17342"/>
        <dbReference type="ChEBI" id="CHEBI:33019"/>
        <dbReference type="ChEBI" id="CHEBI:61557"/>
        <dbReference type="ChEBI" id="CHEBI:140395"/>
        <dbReference type="EC" id="2.7.7.6"/>
    </reaction>
</comment>
<dbReference type="InterPro" id="IPR007081">
    <property type="entry name" value="RNA_pol_Rpb1_5"/>
</dbReference>
<dbReference type="InterPro" id="IPR007083">
    <property type="entry name" value="RNA_pol_Rpb1_4"/>
</dbReference>
<sequence>MPKEQYRETDVARKISHVSFGVESSENMQQQSHIQVVAKNLYNQDDQRTPVPYGVLDMRLGTNSKEIPCQTCGKNINECVGHFGYIDLELPVFHVGYFRSIINILQTICKKCAHVLLDNSDKHLYRIRLSNPNLSYMTKKAIRKKIVEKCRKITKCPHCSEVNGFVKKMTAAKGSTGNSVLKIVHEKNRSSKDKNAMAERQAQQFSMAIETNPDIHNALSGAPLGEILTPVDVLKLFERIPESDMLLLAMDPKRSQPKDLIFTRMLVPPVTIRPSVVSDLKAGTNEDDLTMKQSEIIFINDVIKKHKLSGASVNMYQEGWDFLQLQSALYINSELSGVPLALMPKKPGRGLVQRLKGKQGRFRGNLSGKRVDFSSRTVISPDPNLEIDQVGVPKHVAKILTFPERVIKANIDVMRKLVINGPDVWPGANYVQPKGSAFKRFLKYCNRAKLAQELNLGDLVERHLHNDDVVLFNRQPSLHKLSIMAHRAKIHDHRTFRFNECVCNPYNADFDGDEMNLHLPQTEEAKAEALILMGNKSNLVTPRNGELLIAATQDFLTGAYLLTRKDTFMDFTHACQLASTLFAGKDTHMKIDLPIPCIIKPKPLWSGKQIMSLIFRPNGKCNVKANLEAKGKAYTKNRELCVKDSYVIIRNSVLIAGTLDKGHLGSGGKAGNIFYIILRDFGQEFAIKSMWRLSRLASNYLMNAGFSIGIGDVTPGENLVKRKNKLLSEGYAKCLEYIKQMQQGKLPTQPGCTVEESLEAVILKELSVIREHAGQACVAELHPTNSPLIMALSGSKGSFINISQMIACVGQQALNGKRVPDGFDNRSLPHFEHYSKTPEAKGFVENSFYTGLTPTEFFFHTMGGREGLVDTAVKTAETGYMQRRLVKSLEDLVVHYDGSVRNAEGDVIQLIYGGDSLDPTYMEGKDCPVDFDRVLQDVRARYPYRNEVALSGEQIRKGTQAFLDTKALEECSDDFKKQLVAFINTVAEHMERIQAKFGSHPVIKEIERLTVSQLVTFLERCGQKFTSSIIEPGTAVGALAAQSIGEPGTQMTLKTFHFAGVASMNITQGVPRIKEIINASKSISTPIIRANLMNSSDPWFAREIKVRIERTTLGEISTFIDDVYTKNEVFLLIQLNYERIKLLKLEVNAETIRYSLCTSKLKLRPIDVRVESDTIITVHPNRSKHAGRLNFALSELKEQIPKVVVKGLPTVNRAVIAREDKGGKPFYSLCVEGNNLREVMGTYGVDGKKTVSNNIMEVYNTLGIEAARETIMYEIRMVMENHGMSVDYRHIMLLAAQMTHTGEVLGITRGGLSKMKQSVLNLASFEKTADHLFDAAYYGQTDKINGVSENIIMGMPAPIGTGIFKLLHKPSYVDNTPNSEELLFETAMQEIA</sequence>
<dbReference type="Pfam" id="PF05000">
    <property type="entry name" value="RNA_pol_Rpb1_4"/>
    <property type="match status" value="1"/>
</dbReference>
<dbReference type="PANTHER" id="PTHR48446:SF1">
    <property type="entry name" value="DNA-DIRECTED RNA POLYMERASE SUBUNIT BETA' N-TERMINAL SECTION"/>
    <property type="match status" value="1"/>
</dbReference>
<evidence type="ECO:0000256" key="13">
    <source>
        <dbReference type="ARBA" id="ARBA00058108"/>
    </source>
</evidence>
<keyword evidence="17" id="KW-1185">Reference proteome</keyword>
<dbReference type="OrthoDB" id="270392at2759"/>
<dbReference type="InterPro" id="IPR007066">
    <property type="entry name" value="RNA_pol_Rpb1_3"/>
</dbReference>
<dbReference type="GO" id="GO:0046872">
    <property type="term" value="F:metal ion binding"/>
    <property type="evidence" value="ECO:0007669"/>
    <property type="project" value="UniProtKB-KW"/>
</dbReference>
<evidence type="ECO:0000256" key="8">
    <source>
        <dbReference type="ARBA" id="ARBA00022833"/>
    </source>
</evidence>
<keyword evidence="11" id="KW-0539">Nucleus</keyword>
<dbReference type="InterPro" id="IPR006592">
    <property type="entry name" value="RNA_pol_N"/>
</dbReference>
<comment type="subcellular location">
    <subcellularLocation>
        <location evidence="1">Nucleus</location>
    </subcellularLocation>
</comment>
<keyword evidence="9" id="KW-0460">Magnesium</keyword>
<dbReference type="SUPFAM" id="SSF64484">
    <property type="entry name" value="beta and beta-prime subunits of DNA dependent RNA-polymerase"/>
    <property type="match status" value="1"/>
</dbReference>
<keyword evidence="8" id="KW-0862">Zinc</keyword>
<comment type="similarity">
    <text evidence="2 14">Belongs to the RNA polymerase beta' chain family.</text>
</comment>
<dbReference type="Pfam" id="PF04983">
    <property type="entry name" value="RNA_pol_Rpb1_3"/>
    <property type="match status" value="1"/>
</dbReference>
<keyword evidence="6 14" id="KW-0548">Nucleotidyltransferase</keyword>
<dbReference type="FunFam" id="1.10.274.100:FF:000003">
    <property type="entry name" value="DNA-directed RNA polymerase subunit"/>
    <property type="match status" value="1"/>
</dbReference>
<dbReference type="GO" id="GO:0003677">
    <property type="term" value="F:DNA binding"/>
    <property type="evidence" value="ECO:0007669"/>
    <property type="project" value="InterPro"/>
</dbReference>
<dbReference type="Gene3D" id="4.10.860.120">
    <property type="entry name" value="RNA polymerase II, clamp domain"/>
    <property type="match status" value="1"/>
</dbReference>
<dbReference type="GO" id="GO:0006351">
    <property type="term" value="P:DNA-templated transcription"/>
    <property type="evidence" value="ECO:0007669"/>
    <property type="project" value="InterPro"/>
</dbReference>
<dbReference type="Pfam" id="PF04997">
    <property type="entry name" value="RNA_pol_Rpb1_1"/>
    <property type="match status" value="1"/>
</dbReference>
<dbReference type="FunFam" id="4.10.860.120:FF:000004">
    <property type="entry name" value="DNA-directed RNA polymerase subunit"/>
    <property type="match status" value="1"/>
</dbReference>
<accession>A0A9N9SGL2</accession>
<keyword evidence="7" id="KW-0479">Metal-binding</keyword>
<dbReference type="Pfam" id="PF00623">
    <property type="entry name" value="RNA_pol_Rpb1_2"/>
    <property type="match status" value="1"/>
</dbReference>
<dbReference type="InterPro" id="IPR042102">
    <property type="entry name" value="RNA_pol_Rpb1_3_sf"/>
</dbReference>
<comment type="subunit">
    <text evidence="3">Component of the RNA polymerase III (Pol III) complex consisting of 17 subunits.</text>
</comment>
<dbReference type="Gene3D" id="1.10.150.390">
    <property type="match status" value="1"/>
</dbReference>
<evidence type="ECO:0000256" key="7">
    <source>
        <dbReference type="ARBA" id="ARBA00022723"/>
    </source>
</evidence>
<dbReference type="CDD" id="cd02583">
    <property type="entry name" value="RNAP_III_RPC1_N"/>
    <property type="match status" value="1"/>
</dbReference>
<reference evidence="16" key="2">
    <citation type="submission" date="2022-10" db="EMBL/GenBank/DDBJ databases">
        <authorList>
            <consortium name="ENA_rothamsted_submissions"/>
            <consortium name="culmorum"/>
            <person name="King R."/>
        </authorList>
    </citation>
    <scope>NUCLEOTIDE SEQUENCE</scope>
</reference>
<dbReference type="InterPro" id="IPR000722">
    <property type="entry name" value="RNA_pol_asu"/>
</dbReference>
<keyword evidence="4 14" id="KW-0240">DNA-directed RNA polymerase</keyword>
<dbReference type="Gene3D" id="1.10.274.100">
    <property type="entry name" value="RNA polymerase Rpb1, domain 3"/>
    <property type="match status" value="1"/>
</dbReference>
<gene>
    <name evidence="16" type="ORF">PHAECO_LOCUS3883</name>
</gene>
<keyword evidence="10 14" id="KW-0804">Transcription</keyword>
<dbReference type="Proteomes" id="UP001153737">
    <property type="component" value="Chromosome 13"/>
</dbReference>
<dbReference type="CDD" id="cd02736">
    <property type="entry name" value="RNAP_III_Rpc1_C"/>
    <property type="match status" value="1"/>
</dbReference>
<reference evidence="16" key="1">
    <citation type="submission" date="2022-01" db="EMBL/GenBank/DDBJ databases">
        <authorList>
            <person name="King R."/>
        </authorList>
    </citation>
    <scope>NUCLEOTIDE SEQUENCE</scope>
</reference>
<evidence type="ECO:0000256" key="5">
    <source>
        <dbReference type="ARBA" id="ARBA00022679"/>
    </source>
</evidence>
<evidence type="ECO:0000256" key="10">
    <source>
        <dbReference type="ARBA" id="ARBA00023163"/>
    </source>
</evidence>
<dbReference type="Gene3D" id="6.20.50.80">
    <property type="match status" value="1"/>
</dbReference>
<evidence type="ECO:0000256" key="6">
    <source>
        <dbReference type="ARBA" id="ARBA00022695"/>
    </source>
</evidence>
<dbReference type="InterPro" id="IPR044893">
    <property type="entry name" value="RNA_pol_Rpb1_clamp_domain"/>
</dbReference>
<dbReference type="InterPro" id="IPR035698">
    <property type="entry name" value="RNAP_III_Rpc1_C"/>
</dbReference>
<protein>
    <recommendedName>
        <fullName evidence="14">DNA-directed RNA polymerase subunit</fullName>
        <ecNumber evidence="14">2.7.7.6</ecNumber>
    </recommendedName>
</protein>
<evidence type="ECO:0000256" key="11">
    <source>
        <dbReference type="ARBA" id="ARBA00023242"/>
    </source>
</evidence>
<organism evidence="16 17">
    <name type="scientific">Phaedon cochleariae</name>
    <name type="common">Mustard beetle</name>
    <dbReference type="NCBI Taxonomy" id="80249"/>
    <lineage>
        <taxon>Eukaryota</taxon>
        <taxon>Metazoa</taxon>
        <taxon>Ecdysozoa</taxon>
        <taxon>Arthropoda</taxon>
        <taxon>Hexapoda</taxon>
        <taxon>Insecta</taxon>
        <taxon>Pterygota</taxon>
        <taxon>Neoptera</taxon>
        <taxon>Endopterygota</taxon>
        <taxon>Coleoptera</taxon>
        <taxon>Polyphaga</taxon>
        <taxon>Cucujiformia</taxon>
        <taxon>Chrysomeloidea</taxon>
        <taxon>Chrysomelidae</taxon>
        <taxon>Chrysomelinae</taxon>
        <taxon>Chrysomelini</taxon>
        <taxon>Phaedon</taxon>
    </lineage>
</organism>
<evidence type="ECO:0000256" key="9">
    <source>
        <dbReference type="ARBA" id="ARBA00022842"/>
    </source>
</evidence>
<dbReference type="GO" id="GO:0005654">
    <property type="term" value="C:nucleoplasm"/>
    <property type="evidence" value="ECO:0007669"/>
    <property type="project" value="UniProtKB-ARBA"/>
</dbReference>
<dbReference type="FunFam" id="1.10.150.390:FF:000004">
    <property type="entry name" value="DNA-directed RNA polymerase subunit"/>
    <property type="match status" value="1"/>
</dbReference>
<dbReference type="InterPro" id="IPR015700">
    <property type="entry name" value="RPC1"/>
</dbReference>
<dbReference type="InterPro" id="IPR035697">
    <property type="entry name" value="RNAP_III_RPC1_N"/>
</dbReference>
<feature type="domain" description="RNA polymerase N-terminal" evidence="15">
    <location>
        <begin position="258"/>
        <end position="563"/>
    </location>
</feature>
<dbReference type="SMART" id="SM00663">
    <property type="entry name" value="RPOLA_N"/>
    <property type="match status" value="1"/>
</dbReference>
<evidence type="ECO:0000256" key="14">
    <source>
        <dbReference type="RuleBase" id="RU004279"/>
    </source>
</evidence>
<dbReference type="FunFam" id="1.10.132.30:FF:000001">
    <property type="entry name" value="DNA-directed RNA polymerase subunit"/>
    <property type="match status" value="1"/>
</dbReference>
<comment type="function">
    <text evidence="13">DNA-dependent RNA polymerase catalyzes the transcription of DNA into RNA using the four ribonucleoside triphosphates as substrates. Largest and catalytic core component of RNA polymerase III which synthesizes small RNAs, such as 5S rRNA and tRNAs. Forms the polymerase active center together with the second largest subunit. A single-stranded DNA template strand of the promoter is positioned within the central active site cleft of Pol III. A bridging helix emanates from RPC1 and crosses the cleft near the catalytic site and is thought to promote translocation of Pol III by acting as a ratchet that moves the RNA-DNA hybrid through the active site by switching from straight to bent conformations at each step of nucleotide addition.</text>
</comment>
<proteinExistence type="inferred from homology"/>
<dbReference type="EC" id="2.7.7.6" evidence="14"/>
<dbReference type="Gene3D" id="2.40.40.20">
    <property type="match status" value="1"/>
</dbReference>
<dbReference type="GO" id="GO:0003899">
    <property type="term" value="F:DNA-directed RNA polymerase activity"/>
    <property type="evidence" value="ECO:0007669"/>
    <property type="project" value="UniProtKB-EC"/>
</dbReference>